<reference evidence="2" key="1">
    <citation type="journal article" date="2011" name="Science">
        <title>The plant cell wall-decomposing machinery underlies the functional diversity of forest fungi.</title>
        <authorList>
            <person name="Eastwood D.C."/>
            <person name="Floudas D."/>
            <person name="Binder M."/>
            <person name="Majcherczyk A."/>
            <person name="Schneider P."/>
            <person name="Aerts A."/>
            <person name="Asiegbu F.O."/>
            <person name="Baker S.E."/>
            <person name="Barry K."/>
            <person name="Bendiksby M."/>
            <person name="Blumentritt M."/>
            <person name="Coutinho P.M."/>
            <person name="Cullen D."/>
            <person name="de Vries R.P."/>
            <person name="Gathman A."/>
            <person name="Goodell B."/>
            <person name="Henrissat B."/>
            <person name="Ihrmark K."/>
            <person name="Kauserud H."/>
            <person name="Kohler A."/>
            <person name="LaButti K."/>
            <person name="Lapidus A."/>
            <person name="Lavin J.L."/>
            <person name="Lee Y.-H."/>
            <person name="Lindquist E."/>
            <person name="Lilly W."/>
            <person name="Lucas S."/>
            <person name="Morin E."/>
            <person name="Murat C."/>
            <person name="Oguiza J.A."/>
            <person name="Park J."/>
            <person name="Pisabarro A.G."/>
            <person name="Riley R."/>
            <person name="Rosling A."/>
            <person name="Salamov A."/>
            <person name="Schmidt O."/>
            <person name="Schmutz J."/>
            <person name="Skrede I."/>
            <person name="Stenlid J."/>
            <person name="Wiebenga A."/>
            <person name="Xie X."/>
            <person name="Kuees U."/>
            <person name="Hibbett D.S."/>
            <person name="Hoffmeister D."/>
            <person name="Hoegberg N."/>
            <person name="Martin F."/>
            <person name="Grigoriev I.V."/>
            <person name="Watkinson S.C."/>
        </authorList>
    </citation>
    <scope>NUCLEOTIDE SEQUENCE [LARGE SCALE GENOMIC DNA]</scope>
    <source>
        <strain evidence="2">strain S7.3</strain>
    </source>
</reference>
<evidence type="ECO:0000313" key="2">
    <source>
        <dbReference type="Proteomes" id="UP000008063"/>
    </source>
</evidence>
<dbReference type="Proteomes" id="UP000008063">
    <property type="component" value="Unassembled WGS sequence"/>
</dbReference>
<evidence type="ECO:0000313" key="1">
    <source>
        <dbReference type="EMBL" id="EGN91073.1"/>
    </source>
</evidence>
<accession>F8QKU7</accession>
<dbReference type="HOGENOM" id="CLU_2851107_0_0_1"/>
<organism evidence="2">
    <name type="scientific">Serpula lacrymans var. lacrymans (strain S7.3)</name>
    <name type="common">Dry rot fungus</name>
    <dbReference type="NCBI Taxonomy" id="936435"/>
    <lineage>
        <taxon>Eukaryota</taxon>
        <taxon>Fungi</taxon>
        <taxon>Dikarya</taxon>
        <taxon>Basidiomycota</taxon>
        <taxon>Agaricomycotina</taxon>
        <taxon>Agaricomycetes</taxon>
        <taxon>Agaricomycetidae</taxon>
        <taxon>Boletales</taxon>
        <taxon>Coniophorineae</taxon>
        <taxon>Serpulaceae</taxon>
        <taxon>Serpula</taxon>
    </lineage>
</organism>
<keyword evidence="2" id="KW-1185">Reference proteome</keyword>
<name>F8QKU7_SERL3</name>
<gene>
    <name evidence="1" type="ORF">SERLA73DRAFT_81248</name>
</gene>
<dbReference type="InParanoid" id="F8QKU7"/>
<dbReference type="EMBL" id="GL946488">
    <property type="protein sequence ID" value="EGN91073.1"/>
    <property type="molecule type" value="Genomic_DNA"/>
</dbReference>
<protein>
    <submittedName>
        <fullName evidence="1">Uncharacterized protein</fullName>
    </submittedName>
</protein>
<proteinExistence type="predicted"/>
<dbReference type="AlphaFoldDB" id="F8QKU7"/>
<sequence length="65" mass="7773">MTLSHEKRQQIAIDDAKNIEITRWIHKRMKNVDELVQKVKDKIDNRQDGWSHVMSQKAENSEKRS</sequence>